<name>A0A9W8DL29_9FUNG</name>
<evidence type="ECO:0000256" key="1">
    <source>
        <dbReference type="ARBA" id="ARBA00004123"/>
    </source>
</evidence>
<dbReference type="InterPro" id="IPR017956">
    <property type="entry name" value="AT_hook_DNA-bd_motif"/>
</dbReference>
<evidence type="ECO:0000256" key="2">
    <source>
        <dbReference type="ARBA" id="ARBA00007421"/>
    </source>
</evidence>
<feature type="compositionally biased region" description="Low complexity" evidence="5">
    <location>
        <begin position="59"/>
        <end position="101"/>
    </location>
</feature>
<sequence>MSTRSRPAKLDLPTQEADCEAPRSSPRRPRRSAVEKVDNPTTGTSATPRGQVARRGRKPAATARTPSSSTSQKTKSSSRTPTTSTRKPAVAAAPATPVGTARHPGRKGRTFGLEASLAADSEPSVKGSNASDGPFDDNGDDQGTSDWKDLQISDRYARSATKIQRRQSSIAGVVMTTPSSTTAPAPGLDSSAATPRRRGRPRKNPEPIASPSTLAHSRDPNDDSENDDCEQDIDDGSDQTPGSQVRLTGKQMFSLGSARKTRGSAVKSRLADRAPYTPGQPSRLAFEILPEKDDDGETTVEAQTPGNPKRRGRPPKSAVATPATTTAFSRDVVDKYNLDEMEASLHEIDTMAKQSGFVMNFGLENDDDDDEDEPFDLQAIMGEGSDTEPAATAGSLAYTSTTAASTVRPAAGYENDVAASAHERYFQDLQAHKLGNTSNHTLAKLPVLEHDEFRRYLDAVPATHVSERAMLARLHEQHFHQWYFELRAGFSILFYGFGSKRRLLTRFATEYLNDGPVVVINGYFPTLTIRHIMHKILNEALELSPVASSAAKATSLSDLATTTAGYGSQLTDQLARLRTYFTDPDRPYHCLYLLVHNLEGPSLRADRLQCLLAQLASCSPHVHLIASVDHIQSPLLWDAVRLAQYRWVWHDLTTFEPYTTETSFETSLMVQQQEVSATGIRYVLASLTSNAKGVFKVLADYQMACGRHGGGGGSKVGGNDEDSDGEAGGTGDKAGRRGRSKAKAEAGATSAIGLAYPDFYAKCRERFLVSSNVAFRAQLTEFRDHKIIQTRKGLDGGDLMYIPLDNATLANILDNMP</sequence>
<feature type="region of interest" description="Disordered" evidence="5">
    <location>
        <begin position="710"/>
        <end position="742"/>
    </location>
</feature>
<comment type="caution">
    <text evidence="8">The sequence shown here is derived from an EMBL/GenBank/DDBJ whole genome shotgun (WGS) entry which is preliminary data.</text>
</comment>
<keyword evidence="4" id="KW-0539">Nucleus</keyword>
<evidence type="ECO:0000256" key="5">
    <source>
        <dbReference type="SAM" id="MobiDB-lite"/>
    </source>
</evidence>
<feature type="domain" description="Origin recognition complex subunit 2 winged-helix" evidence="7">
    <location>
        <begin position="749"/>
        <end position="807"/>
    </location>
</feature>
<feature type="region of interest" description="Disordered" evidence="5">
    <location>
        <begin position="1"/>
        <end position="322"/>
    </location>
</feature>
<comment type="similarity">
    <text evidence="2">Belongs to the ORC2 family.</text>
</comment>
<reference evidence="8" key="1">
    <citation type="submission" date="2022-07" db="EMBL/GenBank/DDBJ databases">
        <title>Phylogenomic reconstructions and comparative analyses of Kickxellomycotina fungi.</title>
        <authorList>
            <person name="Reynolds N.K."/>
            <person name="Stajich J.E."/>
            <person name="Barry K."/>
            <person name="Grigoriev I.V."/>
            <person name="Crous P."/>
            <person name="Smith M.E."/>
        </authorList>
    </citation>
    <scope>NUCLEOTIDE SEQUENCE</scope>
    <source>
        <strain evidence="8">RSA 861</strain>
    </source>
</reference>
<feature type="domain" description="Origin recognition complex subunit 2 RecA-like" evidence="6">
    <location>
        <begin position="468"/>
        <end position="652"/>
    </location>
</feature>
<evidence type="ECO:0000313" key="9">
    <source>
        <dbReference type="Proteomes" id="UP001150569"/>
    </source>
</evidence>
<gene>
    <name evidence="8" type="primary">ORC2_1</name>
    <name evidence="8" type="ORF">IWQ60_009474</name>
</gene>
<dbReference type="GO" id="GO:0003688">
    <property type="term" value="F:DNA replication origin binding"/>
    <property type="evidence" value="ECO:0007669"/>
    <property type="project" value="TreeGrafter"/>
</dbReference>
<dbReference type="SMART" id="SM00384">
    <property type="entry name" value="AT_hook"/>
    <property type="match status" value="2"/>
</dbReference>
<evidence type="ECO:0000256" key="3">
    <source>
        <dbReference type="ARBA" id="ARBA00022705"/>
    </source>
</evidence>
<dbReference type="InterPro" id="IPR056773">
    <property type="entry name" value="WHD_ORC2"/>
</dbReference>
<dbReference type="Pfam" id="PF04084">
    <property type="entry name" value="RecA-like_ORC2"/>
    <property type="match status" value="1"/>
</dbReference>
<evidence type="ECO:0000259" key="7">
    <source>
        <dbReference type="Pfam" id="PF24882"/>
    </source>
</evidence>
<keyword evidence="3" id="KW-0235">DNA replication</keyword>
<dbReference type="AlphaFoldDB" id="A0A9W8DL29"/>
<dbReference type="PANTHER" id="PTHR14052:SF0">
    <property type="entry name" value="ORIGIN RECOGNITION COMPLEX SUBUNIT 2"/>
    <property type="match status" value="1"/>
</dbReference>
<dbReference type="Pfam" id="PF24882">
    <property type="entry name" value="WHD_ORC2"/>
    <property type="match status" value="1"/>
</dbReference>
<dbReference type="EMBL" id="JANBPT010000796">
    <property type="protein sequence ID" value="KAJ1912842.1"/>
    <property type="molecule type" value="Genomic_DNA"/>
</dbReference>
<comment type="subcellular location">
    <subcellularLocation>
        <location evidence="1">Nucleus</location>
    </subcellularLocation>
</comment>
<dbReference type="GO" id="GO:0006260">
    <property type="term" value="P:DNA replication"/>
    <property type="evidence" value="ECO:0007669"/>
    <property type="project" value="UniProtKB-KW"/>
</dbReference>
<organism evidence="8 9">
    <name type="scientific">Tieghemiomyces parasiticus</name>
    <dbReference type="NCBI Taxonomy" id="78921"/>
    <lineage>
        <taxon>Eukaryota</taxon>
        <taxon>Fungi</taxon>
        <taxon>Fungi incertae sedis</taxon>
        <taxon>Zoopagomycota</taxon>
        <taxon>Kickxellomycotina</taxon>
        <taxon>Dimargaritomycetes</taxon>
        <taxon>Dimargaritales</taxon>
        <taxon>Dimargaritaceae</taxon>
        <taxon>Tieghemiomyces</taxon>
    </lineage>
</organism>
<dbReference type="PANTHER" id="PTHR14052">
    <property type="entry name" value="ORIGIN RECOGNITION COMPLEX SUBUNIT 2"/>
    <property type="match status" value="1"/>
</dbReference>
<dbReference type="InterPro" id="IPR056772">
    <property type="entry name" value="RecA-like_ORC2"/>
</dbReference>
<dbReference type="OrthoDB" id="346673at2759"/>
<feature type="compositionally biased region" description="Low complexity" evidence="5">
    <location>
        <begin position="176"/>
        <end position="186"/>
    </location>
</feature>
<evidence type="ECO:0000259" key="6">
    <source>
        <dbReference type="Pfam" id="PF04084"/>
    </source>
</evidence>
<dbReference type="GO" id="GO:0005664">
    <property type="term" value="C:nuclear origin of replication recognition complex"/>
    <property type="evidence" value="ECO:0007669"/>
    <property type="project" value="TreeGrafter"/>
</dbReference>
<evidence type="ECO:0000313" key="8">
    <source>
        <dbReference type="EMBL" id="KAJ1912842.1"/>
    </source>
</evidence>
<evidence type="ECO:0000256" key="4">
    <source>
        <dbReference type="ARBA" id="ARBA00023242"/>
    </source>
</evidence>
<accession>A0A9W8DL29</accession>
<protein>
    <submittedName>
        <fullName evidence="8">Origin recognition complex subunit 2</fullName>
    </submittedName>
</protein>
<dbReference type="InterPro" id="IPR007220">
    <property type="entry name" value="ORC2"/>
</dbReference>
<keyword evidence="9" id="KW-1185">Reference proteome</keyword>
<proteinExistence type="inferred from homology"/>
<dbReference type="Proteomes" id="UP001150569">
    <property type="component" value="Unassembled WGS sequence"/>
</dbReference>
<feature type="compositionally biased region" description="Acidic residues" evidence="5">
    <location>
        <begin position="222"/>
        <end position="237"/>
    </location>
</feature>
<feature type="compositionally biased region" description="Basic and acidic residues" evidence="5">
    <location>
        <begin position="146"/>
        <end position="157"/>
    </location>
</feature>
<feature type="compositionally biased region" description="Polar residues" evidence="5">
    <location>
        <begin position="39"/>
        <end position="48"/>
    </location>
</feature>